<organism evidence="4 5">
    <name type="scientific">Kibdelosporangium lantanae</name>
    <dbReference type="NCBI Taxonomy" id="1497396"/>
    <lineage>
        <taxon>Bacteria</taxon>
        <taxon>Bacillati</taxon>
        <taxon>Actinomycetota</taxon>
        <taxon>Actinomycetes</taxon>
        <taxon>Pseudonocardiales</taxon>
        <taxon>Pseudonocardiaceae</taxon>
        <taxon>Kibdelosporangium</taxon>
    </lineage>
</organism>
<accession>A0ABW3MRE6</accession>
<evidence type="ECO:0000256" key="2">
    <source>
        <dbReference type="ARBA" id="ARBA00010742"/>
    </source>
</evidence>
<evidence type="ECO:0000313" key="4">
    <source>
        <dbReference type="EMBL" id="MFD1052184.1"/>
    </source>
</evidence>
<dbReference type="PANTHER" id="PTHR30024:SF47">
    <property type="entry name" value="TAURINE-BINDING PERIPLASMIC PROTEIN"/>
    <property type="match status" value="1"/>
</dbReference>
<dbReference type="SUPFAM" id="SSF53850">
    <property type="entry name" value="Periplasmic binding protein-like II"/>
    <property type="match status" value="1"/>
</dbReference>
<name>A0ABW3MRE6_9PSEU</name>
<dbReference type="Gene3D" id="3.40.190.10">
    <property type="entry name" value="Periplasmic binding protein-like II"/>
    <property type="match status" value="2"/>
</dbReference>
<comment type="similarity">
    <text evidence="2">Belongs to the bacterial solute-binding protein SsuA/TauA family.</text>
</comment>
<dbReference type="Proteomes" id="UP001597045">
    <property type="component" value="Unassembled WGS sequence"/>
</dbReference>
<proteinExistence type="inferred from homology"/>
<comment type="caution">
    <text evidence="4">The sequence shown here is derived from an EMBL/GenBank/DDBJ whole genome shotgun (WGS) entry which is preliminary data.</text>
</comment>
<gene>
    <name evidence="4" type="ORF">ACFQ1S_44720</name>
</gene>
<dbReference type="PANTHER" id="PTHR30024">
    <property type="entry name" value="ALIPHATIC SULFONATES-BINDING PROTEIN-RELATED"/>
    <property type="match status" value="1"/>
</dbReference>
<dbReference type="Pfam" id="PF13379">
    <property type="entry name" value="NMT1_2"/>
    <property type="match status" value="1"/>
</dbReference>
<evidence type="ECO:0000256" key="3">
    <source>
        <dbReference type="ARBA" id="ARBA00022729"/>
    </source>
</evidence>
<evidence type="ECO:0000256" key="1">
    <source>
        <dbReference type="ARBA" id="ARBA00004418"/>
    </source>
</evidence>
<dbReference type="EMBL" id="JBHTIS010004200">
    <property type="protein sequence ID" value="MFD1052184.1"/>
    <property type="molecule type" value="Genomic_DNA"/>
</dbReference>
<sequence length="174" mass="18829">MPIVDVAPVYIASRAGYFRDEGVDIQITMLQGGGAGIPSLVNGELDVVFGNWMTFFTAQAKGTVDLRFVADGYRGGPGMFLVLVSPDSQVRSAKDLAGRKVAVNMRGSVSEFLFRVALKAQRVDPTGVQFAEMPFPDMQAALRRKDIDAAIIVEPFLTRAVREMGAVPVLDTMT</sequence>
<feature type="non-terminal residue" evidence="4">
    <location>
        <position position="174"/>
    </location>
</feature>
<keyword evidence="5" id="KW-1185">Reference proteome</keyword>
<keyword evidence="3" id="KW-0732">Signal</keyword>
<comment type="subcellular location">
    <subcellularLocation>
        <location evidence="1">Periplasm</location>
    </subcellularLocation>
</comment>
<protein>
    <submittedName>
        <fullName evidence="4">ABC transporter substrate-binding protein</fullName>
    </submittedName>
</protein>
<evidence type="ECO:0000313" key="5">
    <source>
        <dbReference type="Proteomes" id="UP001597045"/>
    </source>
</evidence>
<reference evidence="5" key="1">
    <citation type="journal article" date="2019" name="Int. J. Syst. Evol. Microbiol.">
        <title>The Global Catalogue of Microorganisms (GCM) 10K type strain sequencing project: providing services to taxonomists for standard genome sequencing and annotation.</title>
        <authorList>
            <consortium name="The Broad Institute Genomics Platform"/>
            <consortium name="The Broad Institute Genome Sequencing Center for Infectious Disease"/>
            <person name="Wu L."/>
            <person name="Ma J."/>
        </authorList>
    </citation>
    <scope>NUCLEOTIDE SEQUENCE [LARGE SCALE GENOMIC DNA]</scope>
    <source>
        <strain evidence="5">JCM 31486</strain>
    </source>
</reference>